<gene>
    <name evidence="2" type="ORF">EHYA_02067</name>
</gene>
<reference evidence="2 3" key="1">
    <citation type="submission" date="2018-12" db="EMBL/GenBank/DDBJ databases">
        <title>Draft genome sequence of Embleya hyalina NBRC 13850T.</title>
        <authorList>
            <person name="Komaki H."/>
            <person name="Hosoyama A."/>
            <person name="Kimura A."/>
            <person name="Ichikawa N."/>
            <person name="Tamura T."/>
        </authorList>
    </citation>
    <scope>NUCLEOTIDE SEQUENCE [LARGE SCALE GENOMIC DNA]</scope>
    <source>
        <strain evidence="2 3">NBRC 13850</strain>
    </source>
</reference>
<evidence type="ECO:0000259" key="1">
    <source>
        <dbReference type="Pfam" id="PF26312"/>
    </source>
</evidence>
<dbReference type="InterPro" id="IPR058396">
    <property type="entry name" value="DUF8083"/>
</dbReference>
<dbReference type="Pfam" id="PF26312">
    <property type="entry name" value="DUF8083"/>
    <property type="match status" value="1"/>
</dbReference>
<sequence>MTLRRADLRGGSSLEPERITGLDLLHVETSATCQDAFVRTSVVAPYAAYLRVYEPLAAFPEPERGRWAAYAATRPSGTSATAEPPSPAGLTAQEHRSGLENLLATPPVIAPPHESEDAYVQVLDGVTVVCPRQPRLRCWTALAELRREYPATVLDVFWPRLVIDQAHLEHERWKSAHPDVQPHIHSSTWHVPVRWFVLFAPEERVVVPAAEGGSAGPGELYYRTPMVQARRRIARALKVLRETVEDGALITGLENVGRWLEEFHPRAMVELDYGGLVRLVAPDPTADTSVADVAEGIAALGSGDGARASAAYRRITERWQSVRALEHAS</sequence>
<name>A0A401YII1_9ACTN</name>
<feature type="domain" description="DUF8083" evidence="1">
    <location>
        <begin position="46"/>
        <end position="326"/>
    </location>
</feature>
<comment type="caution">
    <text evidence="2">The sequence shown here is derived from an EMBL/GenBank/DDBJ whole genome shotgun (WGS) entry which is preliminary data.</text>
</comment>
<dbReference type="AlphaFoldDB" id="A0A401YII1"/>
<keyword evidence="3" id="KW-1185">Reference proteome</keyword>
<evidence type="ECO:0000313" key="3">
    <source>
        <dbReference type="Proteomes" id="UP000286931"/>
    </source>
</evidence>
<dbReference type="EMBL" id="BIFH01000015">
    <property type="protein sequence ID" value="GCD94401.1"/>
    <property type="molecule type" value="Genomic_DNA"/>
</dbReference>
<evidence type="ECO:0000313" key="2">
    <source>
        <dbReference type="EMBL" id="GCD94401.1"/>
    </source>
</evidence>
<accession>A0A401YII1</accession>
<protein>
    <recommendedName>
        <fullName evidence="1">DUF8083 domain-containing protein</fullName>
    </recommendedName>
</protein>
<proteinExistence type="predicted"/>
<organism evidence="2 3">
    <name type="scientific">Embleya hyalina</name>
    <dbReference type="NCBI Taxonomy" id="516124"/>
    <lineage>
        <taxon>Bacteria</taxon>
        <taxon>Bacillati</taxon>
        <taxon>Actinomycetota</taxon>
        <taxon>Actinomycetes</taxon>
        <taxon>Kitasatosporales</taxon>
        <taxon>Streptomycetaceae</taxon>
        <taxon>Embleya</taxon>
    </lineage>
</organism>
<dbReference type="Proteomes" id="UP000286931">
    <property type="component" value="Unassembled WGS sequence"/>
</dbReference>